<organism evidence="1 2">
    <name type="scientific">Azonexus hydrophilus</name>
    <dbReference type="NCBI Taxonomy" id="418702"/>
    <lineage>
        <taxon>Bacteria</taxon>
        <taxon>Pseudomonadati</taxon>
        <taxon>Pseudomonadota</taxon>
        <taxon>Betaproteobacteria</taxon>
        <taxon>Rhodocyclales</taxon>
        <taxon>Azonexaceae</taxon>
        <taxon>Azonexus</taxon>
    </lineage>
</organism>
<dbReference type="Proteomes" id="UP000187526">
    <property type="component" value="Unassembled WGS sequence"/>
</dbReference>
<proteinExistence type="predicted"/>
<evidence type="ECO:0000313" key="2">
    <source>
        <dbReference type="Proteomes" id="UP000187526"/>
    </source>
</evidence>
<comment type="caution">
    <text evidence="1">The sequence shown here is derived from an EMBL/GenBank/DDBJ whole genome shotgun (WGS) entry which is preliminary data.</text>
</comment>
<sequence>MQSKDLTKFDELPNAAHVDVTVVAALFGCKTPTIWARLRRNELPQPKKFGSHTRWNVGELRTALNTKKA</sequence>
<accession>A0A1R1ICP1</accession>
<dbReference type="EMBL" id="MTHD01000001">
    <property type="protein sequence ID" value="OMG56339.1"/>
    <property type="molecule type" value="Genomic_DNA"/>
</dbReference>
<gene>
    <name evidence="1" type="ORF">BJN45_01565</name>
</gene>
<protein>
    <submittedName>
        <fullName evidence="1">Transcriptional regulator</fullName>
    </submittedName>
</protein>
<keyword evidence="2" id="KW-1185">Reference proteome</keyword>
<reference evidence="1 2" key="1">
    <citation type="submission" date="2016-10" db="EMBL/GenBank/DDBJ databases">
        <title>Alkaliphiles isolated from bioreactors.</title>
        <authorList>
            <person name="Salah Z."/>
            <person name="Rout S.P."/>
            <person name="Humphreys P.N."/>
        </authorList>
    </citation>
    <scope>NUCLEOTIDE SEQUENCE [LARGE SCALE GENOMIC DNA]</scope>
    <source>
        <strain evidence="1 2">ZS02</strain>
    </source>
</reference>
<dbReference type="OrthoDB" id="5298532at2"/>
<dbReference type="AlphaFoldDB" id="A0A1R1ICP1"/>
<evidence type="ECO:0000313" key="1">
    <source>
        <dbReference type="EMBL" id="OMG56339.1"/>
    </source>
</evidence>
<name>A0A1R1ICP1_9RHOO</name>
<dbReference type="Gene3D" id="1.10.238.160">
    <property type="match status" value="1"/>
</dbReference>
<dbReference type="STRING" id="418702.BJN45_01565"/>